<evidence type="ECO:0000313" key="4">
    <source>
        <dbReference type="EMBL" id="AYE33320.1"/>
    </source>
</evidence>
<dbReference type="Proteomes" id="UP000280586">
    <property type="component" value="Chromosome"/>
</dbReference>
<dbReference type="AlphaFoldDB" id="A0A9N7JJM0"/>
<keyword evidence="2" id="KW-0547">Nucleotide-binding</keyword>
<comment type="catalytic activity">
    <reaction evidence="2">
        <text>biotin + L-lysyl-[protein] + ATP = N(6)-biotinyl-L-lysyl-[protein] + AMP + diphosphate + H(+)</text>
        <dbReference type="Rhea" id="RHEA:11756"/>
        <dbReference type="Rhea" id="RHEA-COMP:9752"/>
        <dbReference type="Rhea" id="RHEA-COMP:10505"/>
        <dbReference type="ChEBI" id="CHEBI:15378"/>
        <dbReference type="ChEBI" id="CHEBI:29969"/>
        <dbReference type="ChEBI" id="CHEBI:30616"/>
        <dbReference type="ChEBI" id="CHEBI:33019"/>
        <dbReference type="ChEBI" id="CHEBI:57586"/>
        <dbReference type="ChEBI" id="CHEBI:83144"/>
        <dbReference type="ChEBI" id="CHEBI:456215"/>
        <dbReference type="EC" id="6.3.4.15"/>
    </reaction>
</comment>
<feature type="binding site" evidence="2">
    <location>
        <begin position="117"/>
        <end position="119"/>
    </location>
    <ligand>
        <name>biotin</name>
        <dbReference type="ChEBI" id="CHEBI:57586"/>
    </ligand>
</feature>
<keyword evidence="7" id="KW-1185">Reference proteome</keyword>
<feature type="binding site" evidence="2">
    <location>
        <begin position="89"/>
        <end position="91"/>
    </location>
    <ligand>
        <name>biotin</name>
        <dbReference type="ChEBI" id="CHEBI:57586"/>
    </ligand>
</feature>
<feature type="binding site" evidence="2">
    <location>
        <position position="182"/>
    </location>
    <ligand>
        <name>biotin</name>
        <dbReference type="ChEBI" id="CHEBI:57586"/>
    </ligand>
</feature>
<dbReference type="GO" id="GO:0003677">
    <property type="term" value="F:DNA binding"/>
    <property type="evidence" value="ECO:0007669"/>
    <property type="project" value="UniProtKB-UniRule"/>
</dbReference>
<feature type="binding site" evidence="2">
    <location>
        <position position="113"/>
    </location>
    <ligand>
        <name>biotin</name>
        <dbReference type="ChEBI" id="CHEBI:57586"/>
    </ligand>
</feature>
<evidence type="ECO:0000259" key="3">
    <source>
        <dbReference type="PROSITE" id="PS51733"/>
    </source>
</evidence>
<evidence type="ECO:0000256" key="2">
    <source>
        <dbReference type="HAMAP-Rule" id="MF_00978"/>
    </source>
</evidence>
<dbReference type="RefSeq" id="WP_066678892.1">
    <property type="nucleotide sequence ID" value="NZ_CABMIZ010000055.1"/>
</dbReference>
<dbReference type="SUPFAM" id="SSF55681">
    <property type="entry name" value="Class II aaRS and biotin synthetases"/>
    <property type="match status" value="1"/>
</dbReference>
<accession>A0A9N7JJM0</accession>
<dbReference type="Gene3D" id="3.30.930.10">
    <property type="entry name" value="Bira Bifunctional Protein, Domain 2"/>
    <property type="match status" value="1"/>
</dbReference>
<dbReference type="Pfam" id="PF03099">
    <property type="entry name" value="BPL_LplA_LipB"/>
    <property type="match status" value="1"/>
</dbReference>
<comment type="similarity">
    <text evidence="2">Belongs to the biotin--protein ligase family.</text>
</comment>
<dbReference type="GO" id="GO:0005524">
    <property type="term" value="F:ATP binding"/>
    <property type="evidence" value="ECO:0007669"/>
    <property type="project" value="UniProtKB-UniRule"/>
</dbReference>
<dbReference type="EC" id="6.3.4.15" evidence="2"/>
<reference evidence="4 6" key="1">
    <citation type="submission" date="2017-09" db="EMBL/GenBank/DDBJ databases">
        <authorList>
            <person name="Thomas P."/>
            <person name="Seyboldt C."/>
        </authorList>
    </citation>
    <scope>NUCLEOTIDE SEQUENCE [LARGE SCALE GENOMIC DNA]</scope>
    <source>
        <strain evidence="4 6">DSM 7534</strain>
    </source>
</reference>
<dbReference type="Proteomes" id="UP001055437">
    <property type="component" value="Chromosome"/>
</dbReference>
<gene>
    <name evidence="2" type="primary">birA</name>
    <name evidence="4" type="ORF">CP523_02010</name>
    <name evidence="5" type="ORF">NH397_10330</name>
</gene>
<feature type="DNA-binding region" description="H-T-H motif" evidence="2">
    <location>
        <begin position="18"/>
        <end position="37"/>
    </location>
</feature>
<keyword evidence="2" id="KW-0804">Transcription</keyword>
<dbReference type="HAMAP" id="MF_00978">
    <property type="entry name" value="Bifunct_BirA"/>
    <property type="match status" value="1"/>
</dbReference>
<evidence type="ECO:0000313" key="6">
    <source>
        <dbReference type="Proteomes" id="UP000280586"/>
    </source>
</evidence>
<feature type="domain" description="BPL/LPL catalytic" evidence="3">
    <location>
        <begin position="66"/>
        <end position="255"/>
    </location>
</feature>
<dbReference type="Pfam" id="PF08279">
    <property type="entry name" value="HTH_11"/>
    <property type="match status" value="1"/>
</dbReference>
<dbReference type="InterPro" id="IPR004143">
    <property type="entry name" value="BPL_LPL_catalytic"/>
</dbReference>
<dbReference type="InterPro" id="IPR004408">
    <property type="entry name" value="Biotin_CoA_COase_ligase"/>
</dbReference>
<reference evidence="5" key="2">
    <citation type="submission" date="2022-06" db="EMBL/GenBank/DDBJ databases">
        <authorList>
            <person name="Holder M.E."/>
            <person name="Ajami N.J."/>
            <person name="Petrosino J.F."/>
        </authorList>
    </citation>
    <scope>NUCLEOTIDE SEQUENCE</scope>
    <source>
        <strain evidence="5">RMA 8861</strain>
    </source>
</reference>
<proteinExistence type="inferred from homology"/>
<dbReference type="GO" id="GO:0004077">
    <property type="term" value="F:biotin--[biotin carboxyl-carrier protein] ligase activity"/>
    <property type="evidence" value="ECO:0007669"/>
    <property type="project" value="UniProtKB-UniRule"/>
</dbReference>
<dbReference type="InterPro" id="IPR036390">
    <property type="entry name" value="WH_DNA-bd_sf"/>
</dbReference>
<dbReference type="NCBIfam" id="TIGR00121">
    <property type="entry name" value="birA_ligase"/>
    <property type="match status" value="1"/>
</dbReference>
<keyword evidence="2" id="KW-0805">Transcription regulation</keyword>
<dbReference type="GO" id="GO:0006355">
    <property type="term" value="P:regulation of DNA-templated transcription"/>
    <property type="evidence" value="ECO:0007669"/>
    <property type="project" value="UniProtKB-UniRule"/>
</dbReference>
<dbReference type="OrthoDB" id="9807064at2"/>
<keyword evidence="2" id="KW-0092">Biotin</keyword>
<dbReference type="GO" id="GO:0005737">
    <property type="term" value="C:cytoplasm"/>
    <property type="evidence" value="ECO:0007669"/>
    <property type="project" value="TreeGrafter"/>
</dbReference>
<dbReference type="EMBL" id="CP023671">
    <property type="protein sequence ID" value="AYE33320.1"/>
    <property type="molecule type" value="Genomic_DNA"/>
</dbReference>
<dbReference type="PROSITE" id="PS51733">
    <property type="entry name" value="BPL_LPL_CATALYTIC"/>
    <property type="match status" value="1"/>
</dbReference>
<dbReference type="InterPro" id="IPR013196">
    <property type="entry name" value="HTH_11"/>
</dbReference>
<organism evidence="4 6">
    <name type="scientific">Clostridium septicum</name>
    <dbReference type="NCBI Taxonomy" id="1504"/>
    <lineage>
        <taxon>Bacteria</taxon>
        <taxon>Bacillati</taxon>
        <taxon>Bacillota</taxon>
        <taxon>Clostridia</taxon>
        <taxon>Eubacteriales</taxon>
        <taxon>Clostridiaceae</taxon>
        <taxon>Clostridium</taxon>
    </lineage>
</organism>
<keyword evidence="1 2" id="KW-0436">Ligase</keyword>
<dbReference type="InterPro" id="IPR045864">
    <property type="entry name" value="aa-tRNA-synth_II/BPL/LPL"/>
</dbReference>
<keyword evidence="2" id="KW-0238">DNA-binding</keyword>
<keyword evidence="2" id="KW-0678">Repressor</keyword>
<dbReference type="GO" id="GO:0016740">
    <property type="term" value="F:transferase activity"/>
    <property type="evidence" value="ECO:0007669"/>
    <property type="project" value="UniProtKB-ARBA"/>
</dbReference>
<dbReference type="GO" id="GO:0009249">
    <property type="term" value="P:protein lipoylation"/>
    <property type="evidence" value="ECO:0007669"/>
    <property type="project" value="UniProtKB-ARBA"/>
</dbReference>
<dbReference type="KEGG" id="csep:CP523_02010"/>
<dbReference type="GeneID" id="303559451"/>
<dbReference type="PANTHER" id="PTHR12835:SF5">
    <property type="entry name" value="BIOTIN--PROTEIN LIGASE"/>
    <property type="match status" value="1"/>
</dbReference>
<evidence type="ECO:0000313" key="5">
    <source>
        <dbReference type="EMBL" id="USR99896.1"/>
    </source>
</evidence>
<dbReference type="EMBL" id="CP099799">
    <property type="protein sequence ID" value="USR99896.1"/>
    <property type="molecule type" value="Genomic_DNA"/>
</dbReference>
<dbReference type="SUPFAM" id="SSF46785">
    <property type="entry name" value="Winged helix' DNA-binding domain"/>
    <property type="match status" value="1"/>
</dbReference>
<dbReference type="CDD" id="cd16442">
    <property type="entry name" value="BPL"/>
    <property type="match status" value="1"/>
</dbReference>
<dbReference type="InterPro" id="IPR030855">
    <property type="entry name" value="Bifunct_BirA"/>
</dbReference>
<evidence type="ECO:0000313" key="7">
    <source>
        <dbReference type="Proteomes" id="UP001055437"/>
    </source>
</evidence>
<sequence length="326" mass="36757">MKEKVLMLLKNSSDFLSGEKISNKLGITRASVWKHINVLKKEGYIIEGISNKGYRLISSYDILNPLEIKEKLQTKYIGKDIKYFETIDSTNIMAKKLANNDAIDGTLIISEVQSFGRGRLNRQWISPKGGIWASLILKPNLEPIQAPKITLIAAAALILTFKKYNLDVKVKWPNDILLKNKKISGILTEMNCDMDRINYIILGFGINVNLKEDTIPKDLRNKATSLLLSTGKTFSRIDLLCKFLKEFEKLYHELLNENHADTSISICKENSILIGKDIIISSLNLNEKVKCIDLTKDGSLLVQNSSGKIKKVFSGEISLFENYANT</sequence>
<dbReference type="Gene3D" id="2.30.30.100">
    <property type="match status" value="1"/>
</dbReference>
<keyword evidence="2" id="KW-0067">ATP-binding</keyword>
<comment type="function">
    <text evidence="2">Acts both as a biotin--[acetyl-CoA-carboxylase] ligase and a repressor.</text>
</comment>
<dbReference type="PANTHER" id="PTHR12835">
    <property type="entry name" value="BIOTIN PROTEIN LIGASE"/>
    <property type="match status" value="1"/>
</dbReference>
<evidence type="ECO:0000256" key="1">
    <source>
        <dbReference type="ARBA" id="ARBA00022598"/>
    </source>
</evidence>
<dbReference type="Gene3D" id="1.10.10.10">
    <property type="entry name" value="Winged helix-like DNA-binding domain superfamily/Winged helix DNA-binding domain"/>
    <property type="match status" value="1"/>
</dbReference>
<name>A0A9N7JJM0_CLOSE</name>
<dbReference type="InterPro" id="IPR036388">
    <property type="entry name" value="WH-like_DNA-bd_sf"/>
</dbReference>
<protein>
    <recommendedName>
        <fullName evidence="2">Bifunctional ligase/repressor BirA</fullName>
    </recommendedName>
    <alternativeName>
        <fullName evidence="2">Biotin--[acetyl-CoA-carboxylase] ligase</fullName>
        <ecNumber evidence="2">6.3.4.15</ecNumber>
    </alternativeName>
    <alternativeName>
        <fullName evidence="2">Biotin--protein ligase</fullName>
    </alternativeName>
    <alternativeName>
        <fullName evidence="2">Biotin-[acetyl-CoA carboxylase] synthetase</fullName>
    </alternativeName>
</protein>